<dbReference type="PANTHER" id="PTHR45125:SF3">
    <property type="entry name" value="NO-APICAL-MERISTEM-ASSOCIATED CARBOXY-TERMINAL DOMAIN PROTEIN"/>
    <property type="match status" value="1"/>
</dbReference>
<name>A0AAV0D5M1_9ASTE</name>
<dbReference type="EMBL" id="CAMAPF010000065">
    <property type="protein sequence ID" value="CAH9090630.1"/>
    <property type="molecule type" value="Genomic_DNA"/>
</dbReference>
<reference evidence="1" key="1">
    <citation type="submission" date="2022-07" db="EMBL/GenBank/DDBJ databases">
        <authorList>
            <person name="Macas J."/>
            <person name="Novak P."/>
            <person name="Neumann P."/>
        </authorList>
    </citation>
    <scope>NUCLEOTIDE SEQUENCE</scope>
</reference>
<dbReference type="Proteomes" id="UP001152523">
    <property type="component" value="Unassembled WGS sequence"/>
</dbReference>
<accession>A0AAV0D5M1</accession>
<protein>
    <submittedName>
        <fullName evidence="1">Uncharacterized protein</fullName>
    </submittedName>
</protein>
<evidence type="ECO:0000313" key="1">
    <source>
        <dbReference type="EMBL" id="CAH9090630.1"/>
    </source>
</evidence>
<dbReference type="AlphaFoldDB" id="A0AAV0D5M1"/>
<organism evidence="1 2">
    <name type="scientific">Cuscuta epithymum</name>
    <dbReference type="NCBI Taxonomy" id="186058"/>
    <lineage>
        <taxon>Eukaryota</taxon>
        <taxon>Viridiplantae</taxon>
        <taxon>Streptophyta</taxon>
        <taxon>Embryophyta</taxon>
        <taxon>Tracheophyta</taxon>
        <taxon>Spermatophyta</taxon>
        <taxon>Magnoliopsida</taxon>
        <taxon>eudicotyledons</taxon>
        <taxon>Gunneridae</taxon>
        <taxon>Pentapetalae</taxon>
        <taxon>asterids</taxon>
        <taxon>lamiids</taxon>
        <taxon>Solanales</taxon>
        <taxon>Convolvulaceae</taxon>
        <taxon>Cuscuteae</taxon>
        <taxon>Cuscuta</taxon>
        <taxon>Cuscuta subgen. Cuscuta</taxon>
    </lineage>
</organism>
<gene>
    <name evidence="1" type="ORF">CEPIT_LOCUS11369</name>
</gene>
<sequence length="107" mass="12491">MSSRSISYTITEDAFLCEVYLDITQDPITGRYQSANDFWSRVEAKYNEHRQKNYEHRNIRSLLSRMDIITTQTRMLNECVKQVENSNPSGASEKILGQKIQIEEGNR</sequence>
<keyword evidence="2" id="KW-1185">Reference proteome</keyword>
<evidence type="ECO:0000313" key="2">
    <source>
        <dbReference type="Proteomes" id="UP001152523"/>
    </source>
</evidence>
<proteinExistence type="predicted"/>
<dbReference type="PANTHER" id="PTHR45125">
    <property type="entry name" value="F21J9.4-RELATED"/>
    <property type="match status" value="1"/>
</dbReference>
<comment type="caution">
    <text evidence="1">The sequence shown here is derived from an EMBL/GenBank/DDBJ whole genome shotgun (WGS) entry which is preliminary data.</text>
</comment>